<evidence type="ECO:0000313" key="6">
    <source>
        <dbReference type="EMBL" id="QIW54240.1"/>
    </source>
</evidence>
<dbReference type="Gene3D" id="2.60.40.4270">
    <property type="entry name" value="Listeria-Bacteroides repeat domain"/>
    <property type="match status" value="2"/>
</dbReference>
<gene>
    <name evidence="6" type="ORF">GU336_08860</name>
</gene>
<keyword evidence="3" id="KW-0812">Transmembrane</keyword>
<dbReference type="AlphaFoldDB" id="A0A6H0UDH5"/>
<proteinExistence type="predicted"/>
<keyword evidence="3" id="KW-1133">Transmembrane helix</keyword>
<dbReference type="GO" id="GO:0030313">
    <property type="term" value="C:cell envelope"/>
    <property type="evidence" value="ECO:0007669"/>
    <property type="project" value="UniProtKB-SubCell"/>
</dbReference>
<dbReference type="RefSeq" id="WP_167838886.1">
    <property type="nucleotide sequence ID" value="NZ_CP047616.1"/>
</dbReference>
<dbReference type="InterPro" id="IPR013378">
    <property type="entry name" value="InlB-like_B-rpt"/>
</dbReference>
<feature type="domain" description="MBG" evidence="5">
    <location>
        <begin position="298"/>
        <end position="375"/>
    </location>
</feature>
<keyword evidence="3" id="KW-0472">Membrane</keyword>
<protein>
    <recommendedName>
        <fullName evidence="8">MucBP domain-containing protein</fullName>
    </recommendedName>
</protein>
<dbReference type="InterPro" id="IPR042229">
    <property type="entry name" value="Listeria/Bacterioides_rpt_sf"/>
</dbReference>
<name>A0A6H0UDH5_9LACT</name>
<dbReference type="EMBL" id="CP047616">
    <property type="protein sequence ID" value="QIW54240.1"/>
    <property type="molecule type" value="Genomic_DNA"/>
</dbReference>
<evidence type="ECO:0000313" key="7">
    <source>
        <dbReference type="Proteomes" id="UP000501945"/>
    </source>
</evidence>
<evidence type="ECO:0000256" key="2">
    <source>
        <dbReference type="ARBA" id="ARBA00022737"/>
    </source>
</evidence>
<feature type="domain" description="MBG" evidence="5">
    <location>
        <begin position="218"/>
        <end position="290"/>
    </location>
</feature>
<feature type="transmembrane region" description="Helical" evidence="3">
    <location>
        <begin position="810"/>
        <end position="828"/>
    </location>
</feature>
<dbReference type="Gene3D" id="3.10.20.320">
    <property type="entry name" value="Putative peptidoglycan bound protein (lpxtg motif)"/>
    <property type="match status" value="1"/>
</dbReference>
<evidence type="ECO:0000256" key="3">
    <source>
        <dbReference type="SAM" id="Phobius"/>
    </source>
</evidence>
<dbReference type="NCBIfam" id="TIGR02543">
    <property type="entry name" value="List_Bact_rpt"/>
    <property type="match status" value="2"/>
</dbReference>
<evidence type="ECO:0008006" key="8">
    <source>
        <dbReference type="Google" id="ProtNLM"/>
    </source>
</evidence>
<dbReference type="Pfam" id="PF09479">
    <property type="entry name" value="Flg_new"/>
    <property type="match status" value="2"/>
</dbReference>
<keyword evidence="2" id="KW-0677">Repeat</keyword>
<evidence type="ECO:0000256" key="1">
    <source>
        <dbReference type="ARBA" id="ARBA00004196"/>
    </source>
</evidence>
<reference evidence="6 7" key="1">
    <citation type="submission" date="2019-12" db="EMBL/GenBank/DDBJ databases">
        <title>Whole genome sequences of Lactococcus raffinolactis strains isolated from sewage.</title>
        <authorList>
            <person name="Ybazeta G."/>
            <person name="Ross M."/>
            <person name="Brabant-Kirwan D."/>
            <person name="Saleh M."/>
            <person name="Dillon J.A."/>
            <person name="Splinter K."/>
            <person name="Nokhbeh R."/>
        </authorList>
    </citation>
    <scope>NUCLEOTIDE SEQUENCE [LARGE SCALE GENOMIC DNA]</scope>
    <source>
        <strain evidence="6 7">Lr_19_5</strain>
    </source>
</reference>
<feature type="domain" description="MucBP" evidence="4">
    <location>
        <begin position="705"/>
        <end position="767"/>
    </location>
</feature>
<dbReference type="InterPro" id="IPR009459">
    <property type="entry name" value="MucBP_dom"/>
</dbReference>
<evidence type="ECO:0000259" key="5">
    <source>
        <dbReference type="Pfam" id="PF18676"/>
    </source>
</evidence>
<dbReference type="Pfam" id="PF18676">
    <property type="entry name" value="MBG_2"/>
    <property type="match status" value="2"/>
</dbReference>
<sequence length="839" mass="92584">MTIKHTSKFRQKVLSFLLGLSLLFNVLAPVTTVLADTLPTYTIDYYAVRDGFPYQHGGELSLYTETHPLDYAGVNDGSTAVTGPVGYVFSYWSSDEAGLNVVSWDQNYIPDTHENASYYAHFTQMAQRTIKVKPVSLWKEYDGILFQPNSYEVVEGSFDPWDDVWFDDMGIYYYGLGANAGTYQTYILGGLELAGGDAWKYRLEFLPGELTITKRLATITVDDKTQIYGDPDQMFSFSSDGFLGGEAPAPTDYRMSRIPGRNVDTYDINIFSNGTYTNDNYDIQLVPGTLQITPRPVQIIANDASKVYGDTDPSFTLETRNFLNGEAPTPADYRVTRPSAGTEEAVGIYGGSLVVTNIGGFSNRNYDISLISGTFEIMPRPEYRVDFDLNYAGAPANPGSQPVNVNAPYGALPVPDHRFGYTFAGWTTERWGGAEVTTYTIVTNTGNHTLYAQWILDTYRITYRPGTHGTFGQEEYHVIYGSLTPEFNNGQTPTGQFGYTFAGWDNPISNFVTQNADYTAQWVPATYQIQYDLDGGTNSTNNPSTYTFGVGVPDFEPATKDGHIFLGWFDGNDQEVTAIANTETGDQKLYAHFKLDQTRIEAEPIVRTILKNTTYTWQHTHHTAVLYDEDGIAVDAELWAIIDGKVYDADDLAELPEGVHQVTFTNVNPTLRFAPYSRLLARAGVREVTAETTATIIAEEAKPAPITIRYVDQGGKELKTSLVLTGKIGDTVASSAPMIAGYELISLSRQVNTVVTDKAQTFTFVYKATVQKPDLHIGTPTTGTPLPVAGTPLPTTGTPLPRTGERQESLQLLIGLLLVAVTSLLSWLKLGQLFAKARE</sequence>
<dbReference type="InterPro" id="IPR041286">
    <property type="entry name" value="MBG_2"/>
</dbReference>
<organism evidence="6 7">
    <name type="scientific">Pseudolactococcus raffinolactis</name>
    <dbReference type="NCBI Taxonomy" id="1366"/>
    <lineage>
        <taxon>Bacteria</taxon>
        <taxon>Bacillati</taxon>
        <taxon>Bacillota</taxon>
        <taxon>Bacilli</taxon>
        <taxon>Lactobacillales</taxon>
        <taxon>Streptococcaceae</taxon>
        <taxon>Pseudolactococcus</taxon>
    </lineage>
</organism>
<dbReference type="Pfam" id="PF06458">
    <property type="entry name" value="MucBP"/>
    <property type="match status" value="1"/>
</dbReference>
<evidence type="ECO:0000259" key="4">
    <source>
        <dbReference type="Pfam" id="PF06458"/>
    </source>
</evidence>
<comment type="subcellular location">
    <subcellularLocation>
        <location evidence="1">Cell envelope</location>
    </subcellularLocation>
</comment>
<dbReference type="Proteomes" id="UP000501945">
    <property type="component" value="Chromosome"/>
</dbReference>
<accession>A0A6H0UDH5</accession>